<keyword evidence="6" id="KW-0445">Lipid transport</keyword>
<dbReference type="SUPFAM" id="SSF50729">
    <property type="entry name" value="PH domain-like"/>
    <property type="match status" value="1"/>
</dbReference>
<dbReference type="EMBL" id="LT635758">
    <property type="protein sequence ID" value="SGZ51631.1"/>
    <property type="molecule type" value="Genomic_DNA"/>
</dbReference>
<evidence type="ECO:0000256" key="4">
    <source>
        <dbReference type="ARBA" id="ARBA00022490"/>
    </source>
</evidence>
<dbReference type="PANTHER" id="PTHR10972:SF203">
    <property type="entry name" value="OXYSTEROL-BINDING PROTEIN HOMOLOG 3"/>
    <property type="match status" value="1"/>
</dbReference>
<keyword evidence="3" id="KW-0813">Transport</keyword>
<evidence type="ECO:0000256" key="2">
    <source>
        <dbReference type="ARBA" id="ARBA00008842"/>
    </source>
</evidence>
<accession>A0A1L0BJG6</accession>
<dbReference type="GO" id="GO:0006897">
    <property type="term" value="P:endocytosis"/>
    <property type="evidence" value="ECO:0007669"/>
    <property type="project" value="TreeGrafter"/>
</dbReference>
<protein>
    <submittedName>
        <fullName evidence="12">CIC11C00000003303</fullName>
    </submittedName>
</protein>
<dbReference type="PROSITE" id="PS01013">
    <property type="entry name" value="OSBP"/>
    <property type="match status" value="1"/>
</dbReference>
<gene>
    <name evidence="12" type="ORF">SAMEA4029010_CIC11G00000003303</name>
</gene>
<comment type="similarity">
    <text evidence="2 8">Belongs to the OSBP family.</text>
</comment>
<reference evidence="12 13" key="1">
    <citation type="submission" date="2016-10" db="EMBL/GenBank/DDBJ databases">
        <authorList>
            <person name="de Groot N.N."/>
        </authorList>
    </citation>
    <scope>NUCLEOTIDE SEQUENCE [LARGE SCALE GENOMIC DNA]</scope>
    <source>
        <strain evidence="12 13">CBS 141442</strain>
    </source>
</reference>
<evidence type="ECO:0000256" key="6">
    <source>
        <dbReference type="ARBA" id="ARBA00023055"/>
    </source>
</evidence>
<evidence type="ECO:0000313" key="12">
    <source>
        <dbReference type="EMBL" id="SGZ51631.1"/>
    </source>
</evidence>
<dbReference type="Gene3D" id="3.30.70.3490">
    <property type="match status" value="1"/>
</dbReference>
<dbReference type="GO" id="GO:0006887">
    <property type="term" value="P:exocytosis"/>
    <property type="evidence" value="ECO:0007669"/>
    <property type="project" value="TreeGrafter"/>
</dbReference>
<dbReference type="Gene3D" id="2.60.120.680">
    <property type="entry name" value="GOLD domain"/>
    <property type="match status" value="1"/>
</dbReference>
<dbReference type="GO" id="GO:0097038">
    <property type="term" value="C:perinuclear endoplasmic reticulum"/>
    <property type="evidence" value="ECO:0007669"/>
    <property type="project" value="TreeGrafter"/>
</dbReference>
<evidence type="ECO:0000256" key="9">
    <source>
        <dbReference type="SAM" id="Coils"/>
    </source>
</evidence>
<dbReference type="InterPro" id="IPR000648">
    <property type="entry name" value="Oxysterol-bd"/>
</dbReference>
<dbReference type="AlphaFoldDB" id="A0A1L0BJG6"/>
<evidence type="ECO:0000256" key="7">
    <source>
        <dbReference type="ARBA" id="ARBA00023121"/>
    </source>
</evidence>
<feature type="domain" description="PH" evidence="11">
    <location>
        <begin position="213"/>
        <end position="306"/>
    </location>
</feature>
<dbReference type="FunFam" id="2.40.160.120:FF:000013">
    <property type="entry name" value="Oxysterol binding protein"/>
    <property type="match status" value="1"/>
</dbReference>
<dbReference type="GO" id="GO:0005829">
    <property type="term" value="C:cytosol"/>
    <property type="evidence" value="ECO:0007669"/>
    <property type="project" value="TreeGrafter"/>
</dbReference>
<dbReference type="InterPro" id="IPR041680">
    <property type="entry name" value="PH_8"/>
</dbReference>
<evidence type="ECO:0000259" key="11">
    <source>
        <dbReference type="PROSITE" id="PS50003"/>
    </source>
</evidence>
<dbReference type="InterPro" id="IPR018494">
    <property type="entry name" value="Oxysterol-bd_CS"/>
</dbReference>
<dbReference type="GO" id="GO:0032541">
    <property type="term" value="C:cortical endoplasmic reticulum"/>
    <property type="evidence" value="ECO:0007669"/>
    <property type="project" value="TreeGrafter"/>
</dbReference>
<dbReference type="GO" id="GO:0034727">
    <property type="term" value="P:piecemeal microautophagy of the nucleus"/>
    <property type="evidence" value="ECO:0007669"/>
    <property type="project" value="TreeGrafter"/>
</dbReference>
<evidence type="ECO:0000256" key="1">
    <source>
        <dbReference type="ARBA" id="ARBA00004496"/>
    </source>
</evidence>
<dbReference type="Pfam" id="PF15409">
    <property type="entry name" value="PH_8"/>
    <property type="match status" value="1"/>
</dbReference>
<dbReference type="GO" id="GO:0120009">
    <property type="term" value="P:intermembrane lipid transfer"/>
    <property type="evidence" value="ECO:0007669"/>
    <property type="project" value="UniProtKB-ARBA"/>
</dbReference>
<dbReference type="InterPro" id="IPR011993">
    <property type="entry name" value="PH-like_dom_sf"/>
</dbReference>
<dbReference type="Pfam" id="PF01237">
    <property type="entry name" value="Oxysterol_BP"/>
    <property type="match status" value="1"/>
</dbReference>
<dbReference type="CDD" id="cd13289">
    <property type="entry name" value="PH_Osh3p_yeast"/>
    <property type="match status" value="1"/>
</dbReference>
<dbReference type="GO" id="GO:0005886">
    <property type="term" value="C:plasma membrane"/>
    <property type="evidence" value="ECO:0007669"/>
    <property type="project" value="TreeGrafter"/>
</dbReference>
<dbReference type="Gene3D" id="2.30.29.30">
    <property type="entry name" value="Pleckstrin-homology domain (PH domain)/Phosphotyrosine-binding domain (PTB)"/>
    <property type="match status" value="1"/>
</dbReference>
<proteinExistence type="inferred from homology"/>
<dbReference type="GO" id="GO:0032934">
    <property type="term" value="F:sterol binding"/>
    <property type="evidence" value="ECO:0007669"/>
    <property type="project" value="TreeGrafter"/>
</dbReference>
<feature type="coiled-coil region" evidence="9">
    <location>
        <begin position="777"/>
        <end position="810"/>
    </location>
</feature>
<keyword evidence="13" id="KW-1185">Reference proteome</keyword>
<name>A0A1L0BJG6_9ASCO</name>
<keyword evidence="9" id="KW-0175">Coiled coil</keyword>
<dbReference type="PANTHER" id="PTHR10972">
    <property type="entry name" value="OXYSTEROL-BINDING PROTEIN-RELATED"/>
    <property type="match status" value="1"/>
</dbReference>
<evidence type="ECO:0000256" key="5">
    <source>
        <dbReference type="ARBA" id="ARBA00022553"/>
    </source>
</evidence>
<dbReference type="PROSITE" id="PS50003">
    <property type="entry name" value="PH_DOMAIN"/>
    <property type="match status" value="1"/>
</dbReference>
<dbReference type="OrthoDB" id="1854502at2759"/>
<dbReference type="Proteomes" id="UP000182334">
    <property type="component" value="Chromosome III"/>
</dbReference>
<keyword evidence="7" id="KW-0446">Lipid-binding</keyword>
<dbReference type="STRING" id="45354.A0A1L0BJG6"/>
<dbReference type="SMART" id="SM00233">
    <property type="entry name" value="PH"/>
    <property type="match status" value="1"/>
</dbReference>
<dbReference type="InterPro" id="IPR001849">
    <property type="entry name" value="PH_domain"/>
</dbReference>
<evidence type="ECO:0000313" key="13">
    <source>
        <dbReference type="Proteomes" id="UP000182334"/>
    </source>
</evidence>
<keyword evidence="5" id="KW-0597">Phosphoprotein</keyword>
<dbReference type="GO" id="GO:0035621">
    <property type="term" value="P:ER to Golgi ceramide transport"/>
    <property type="evidence" value="ECO:0007669"/>
    <property type="project" value="TreeGrafter"/>
</dbReference>
<dbReference type="InterPro" id="IPR037239">
    <property type="entry name" value="OSBP_sf"/>
</dbReference>
<dbReference type="SUPFAM" id="SSF101576">
    <property type="entry name" value="Supernatant protein factor (SPF), C-terminal domain"/>
    <property type="match status" value="1"/>
</dbReference>
<dbReference type="GO" id="GO:0030011">
    <property type="term" value="P:maintenance of cell polarity"/>
    <property type="evidence" value="ECO:0007669"/>
    <property type="project" value="TreeGrafter"/>
</dbReference>
<dbReference type="Gene3D" id="2.40.160.120">
    <property type="match status" value="1"/>
</dbReference>
<dbReference type="SUPFAM" id="SSF144000">
    <property type="entry name" value="Oxysterol-binding protein-like"/>
    <property type="match status" value="1"/>
</dbReference>
<evidence type="ECO:0000256" key="3">
    <source>
        <dbReference type="ARBA" id="ARBA00022448"/>
    </source>
</evidence>
<evidence type="ECO:0000256" key="8">
    <source>
        <dbReference type="RuleBase" id="RU003844"/>
    </source>
</evidence>
<dbReference type="InterPro" id="IPR036598">
    <property type="entry name" value="GOLD_dom_sf"/>
</dbReference>
<sequence length="857" mass="96563">METLEVHSKDFLVKWVRAPDNCSIVWQIKPLKKSINFGIYRKKEQNFDNLDNNDSAHMESSSGIASTEWNARMYALDEPPSVHSSRLRSASVASVNKITELNVFKTKSRSSTFSSNLSSSDLDLVKNYYKLVSGELVRGKFEVTNGGMFAFIFDNSFSKTISKKILFSSSIVGGNESLSLKMNSNSRLANGPIESTTNEPGDMSNNILHPKNGELMQSVLLKKRRKKLQGYVKRFFILNFKYGTLSYFKTNDNKLRGQMPIIHSIISANSKTREIFIDSGMEVWDLKTLNNKDFDSWVNAFNAVKKSHQSGTEFHPAKDSKNNVDHGNNHMLHLEEVHNELVKLLHDVKVMTKVQFEEEVRNLAAQVKRILGDNENGHDLSSIVSNNEFYDAHENIDEIGVVLVDSLTDKKSEEDDGDDVDEGSAISTSSDSDADSEDLPAPTASIHDSKVESGLDNADSTLYPLPMDSIDRDCEIPVCDHVPPSLLSFVRKNVGKDLSALSMPVDMNEPITILQRYAEILEYCDLVDNALQGKYPEDSGELILRIAAFAASYLSCMRKKIRSSRKPFNPMLGETFELVREDKGFRLLSEKVSHRPPVFALYVEARDWTLSFSPAPSQKFWGKTSEIYTKGVLKLTIRSSGEVYTWSQPTCVLKNIIAGEKYTEPSEAITIKSSSGQRAVVEFSKGGMFSGRSEDLIIKAYDGKKNVLPYTVSGTWTESMTLKTTTTEKTIWTAGKLLANCEKKFGFTEFAGSLNKITSIEEGNLPPTDSRLRPDMRSYEMGNIDEAERLKKQLEEEQRARRKKTEESNQSYCPLFFEKVGGSPDQPDSGEWVYRTGGDSYWNRRKRQDWHGVQALW</sequence>
<keyword evidence="4" id="KW-0963">Cytoplasm</keyword>
<organism evidence="12 13">
    <name type="scientific">Sungouiella intermedia</name>
    <dbReference type="NCBI Taxonomy" id="45354"/>
    <lineage>
        <taxon>Eukaryota</taxon>
        <taxon>Fungi</taxon>
        <taxon>Dikarya</taxon>
        <taxon>Ascomycota</taxon>
        <taxon>Saccharomycotina</taxon>
        <taxon>Pichiomycetes</taxon>
        <taxon>Metschnikowiaceae</taxon>
        <taxon>Sungouiella</taxon>
    </lineage>
</organism>
<comment type="subcellular location">
    <subcellularLocation>
        <location evidence="1">Cytoplasm</location>
    </subcellularLocation>
</comment>
<evidence type="ECO:0000256" key="10">
    <source>
        <dbReference type="SAM" id="MobiDB-lite"/>
    </source>
</evidence>
<feature type="region of interest" description="Disordered" evidence="10">
    <location>
        <begin position="410"/>
        <end position="457"/>
    </location>
</feature>